<sequence length="79" mass="9179">GPEAKDNQDQRKERKTLTKTGPTKPRHKTKQPFTYENSAKNIGRKTRLNKAKQDQGQNEQKWDQDLPKSRPTKPGHKTK</sequence>
<evidence type="ECO:0000313" key="3">
    <source>
        <dbReference type="Proteomes" id="UP000789901"/>
    </source>
</evidence>
<gene>
    <name evidence="2" type="ORF">GMARGA_LOCUS37143</name>
</gene>
<feature type="non-terminal residue" evidence="2">
    <location>
        <position position="1"/>
    </location>
</feature>
<proteinExistence type="predicted"/>
<feature type="compositionally biased region" description="Polar residues" evidence="1">
    <location>
        <begin position="31"/>
        <end position="40"/>
    </location>
</feature>
<evidence type="ECO:0000313" key="2">
    <source>
        <dbReference type="EMBL" id="CAG8844517.1"/>
    </source>
</evidence>
<feature type="region of interest" description="Disordered" evidence="1">
    <location>
        <begin position="1"/>
        <end position="79"/>
    </location>
</feature>
<protein>
    <submittedName>
        <fullName evidence="2">24998_t:CDS:1</fullName>
    </submittedName>
</protein>
<accession>A0ABN7X018</accession>
<feature type="compositionally biased region" description="Basic residues" evidence="1">
    <location>
        <begin position="70"/>
        <end position="79"/>
    </location>
</feature>
<organism evidence="2 3">
    <name type="scientific">Gigaspora margarita</name>
    <dbReference type="NCBI Taxonomy" id="4874"/>
    <lineage>
        <taxon>Eukaryota</taxon>
        <taxon>Fungi</taxon>
        <taxon>Fungi incertae sedis</taxon>
        <taxon>Mucoromycota</taxon>
        <taxon>Glomeromycotina</taxon>
        <taxon>Glomeromycetes</taxon>
        <taxon>Diversisporales</taxon>
        <taxon>Gigasporaceae</taxon>
        <taxon>Gigaspora</taxon>
    </lineage>
</organism>
<keyword evidence="3" id="KW-1185">Reference proteome</keyword>
<dbReference type="EMBL" id="CAJVQB010076267">
    <property type="protein sequence ID" value="CAG8844517.1"/>
    <property type="molecule type" value="Genomic_DNA"/>
</dbReference>
<comment type="caution">
    <text evidence="2">The sequence shown here is derived from an EMBL/GenBank/DDBJ whole genome shotgun (WGS) entry which is preliminary data.</text>
</comment>
<evidence type="ECO:0000256" key="1">
    <source>
        <dbReference type="SAM" id="MobiDB-lite"/>
    </source>
</evidence>
<reference evidence="2 3" key="1">
    <citation type="submission" date="2021-06" db="EMBL/GenBank/DDBJ databases">
        <authorList>
            <person name="Kallberg Y."/>
            <person name="Tangrot J."/>
            <person name="Rosling A."/>
        </authorList>
    </citation>
    <scope>NUCLEOTIDE SEQUENCE [LARGE SCALE GENOMIC DNA]</scope>
    <source>
        <strain evidence="2 3">120-4 pot B 10/14</strain>
    </source>
</reference>
<feature type="compositionally biased region" description="Basic and acidic residues" evidence="1">
    <location>
        <begin position="1"/>
        <end position="16"/>
    </location>
</feature>
<dbReference type="Proteomes" id="UP000789901">
    <property type="component" value="Unassembled WGS sequence"/>
</dbReference>
<name>A0ABN7X018_GIGMA</name>